<dbReference type="SUPFAM" id="SSF55136">
    <property type="entry name" value="Probable bacterial effector-binding domain"/>
    <property type="match status" value="1"/>
</dbReference>
<evidence type="ECO:0000313" key="2">
    <source>
        <dbReference type="Proteomes" id="UP000245680"/>
    </source>
</evidence>
<accession>A0A2V2L9H5</accession>
<organism evidence="1 2">
    <name type="scientific">Meridianimarinicoccus roseus</name>
    <dbReference type="NCBI Taxonomy" id="2072018"/>
    <lineage>
        <taxon>Bacteria</taxon>
        <taxon>Pseudomonadati</taxon>
        <taxon>Pseudomonadota</taxon>
        <taxon>Alphaproteobacteria</taxon>
        <taxon>Rhodobacterales</taxon>
        <taxon>Paracoccaceae</taxon>
        <taxon>Meridianimarinicoccus</taxon>
    </lineage>
</organism>
<dbReference type="OrthoDB" id="2156220at2"/>
<sequence length="184" mass="20052">MYKGYETPAYDVLEQDGAIELRRYAPHVVAEVQVEGSRRGAVGRGFRTLAGYIFGDNADAQKVAMTAPVAQISVPAAGDAAGGTALPGPVWTVRFTMPSDYDVGTLPVPADSAIRLTRTAPQTQAVIRFSGFWSDRSLNAKADALQAWAEARGLTLEGSPRYYFYDDPFTLPFNRRNEVAFVVR</sequence>
<dbReference type="PANTHER" id="PTHR11220:SF58">
    <property type="entry name" value="SOUL HEME-BINDING FAMILY PROTEIN"/>
    <property type="match status" value="1"/>
</dbReference>
<dbReference type="EMBL" id="QGKU01000047">
    <property type="protein sequence ID" value="PWR01935.1"/>
    <property type="molecule type" value="Genomic_DNA"/>
</dbReference>
<dbReference type="InterPro" id="IPR011256">
    <property type="entry name" value="Reg_factor_effector_dom_sf"/>
</dbReference>
<reference evidence="1 2" key="1">
    <citation type="submission" date="2018-05" db="EMBL/GenBank/DDBJ databases">
        <title>Rhodobacteraceae gen. nov., sp. nov. isolated from sea water.</title>
        <authorList>
            <person name="Ren Y."/>
        </authorList>
    </citation>
    <scope>NUCLEOTIDE SEQUENCE [LARGE SCALE GENOMIC DNA]</scope>
    <source>
        <strain evidence="1 2">TG-679</strain>
    </source>
</reference>
<name>A0A2V2L9H5_9RHOB</name>
<comment type="caution">
    <text evidence="1">The sequence shown here is derived from an EMBL/GenBank/DDBJ whole genome shotgun (WGS) entry which is preliminary data.</text>
</comment>
<dbReference type="AlphaFoldDB" id="A0A2V2L9H5"/>
<proteinExistence type="predicted"/>
<dbReference type="PANTHER" id="PTHR11220">
    <property type="entry name" value="HEME-BINDING PROTEIN-RELATED"/>
    <property type="match status" value="1"/>
</dbReference>
<protein>
    <submittedName>
        <fullName evidence="1">SOUL heme-binding protein</fullName>
    </submittedName>
</protein>
<dbReference type="Pfam" id="PF04832">
    <property type="entry name" value="SOUL"/>
    <property type="match status" value="1"/>
</dbReference>
<evidence type="ECO:0000313" key="1">
    <source>
        <dbReference type="EMBL" id="PWR01935.1"/>
    </source>
</evidence>
<dbReference type="Gene3D" id="3.20.80.10">
    <property type="entry name" value="Regulatory factor, effector binding domain"/>
    <property type="match status" value="1"/>
</dbReference>
<keyword evidence="2" id="KW-1185">Reference proteome</keyword>
<dbReference type="Proteomes" id="UP000245680">
    <property type="component" value="Unassembled WGS sequence"/>
</dbReference>
<gene>
    <name evidence="1" type="ORF">DKT77_15000</name>
</gene>
<dbReference type="InterPro" id="IPR006917">
    <property type="entry name" value="SOUL_heme-bd"/>
</dbReference>